<dbReference type="AlphaFoldDB" id="A0A4C1TS27"/>
<reference evidence="1 2" key="1">
    <citation type="journal article" date="2019" name="Commun. Biol.">
        <title>The bagworm genome reveals a unique fibroin gene that provides high tensile strength.</title>
        <authorList>
            <person name="Kono N."/>
            <person name="Nakamura H."/>
            <person name="Ohtoshi R."/>
            <person name="Tomita M."/>
            <person name="Numata K."/>
            <person name="Arakawa K."/>
        </authorList>
    </citation>
    <scope>NUCLEOTIDE SEQUENCE [LARGE SCALE GENOMIC DNA]</scope>
</reference>
<gene>
    <name evidence="1" type="ORF">EVAR_13198_1</name>
</gene>
<keyword evidence="2" id="KW-1185">Reference proteome</keyword>
<proteinExistence type="predicted"/>
<name>A0A4C1TS27_EUMVA</name>
<sequence>MYRFWFCSRFQFLSGVGFYPILNIDIINNELPKKRLGLNSKYKRVTGKSDKEPRAEPGPLGYRRRTVSGIHLVTARILQGLLEKHGDDEKKKETENVQVFRVHSLWWP</sequence>
<evidence type="ECO:0000313" key="1">
    <source>
        <dbReference type="EMBL" id="GBP16812.1"/>
    </source>
</evidence>
<comment type="caution">
    <text evidence="1">The sequence shown here is derived from an EMBL/GenBank/DDBJ whole genome shotgun (WGS) entry which is preliminary data.</text>
</comment>
<accession>A0A4C1TS27</accession>
<dbReference type="EMBL" id="BGZK01000082">
    <property type="protein sequence ID" value="GBP16812.1"/>
    <property type="molecule type" value="Genomic_DNA"/>
</dbReference>
<dbReference type="Proteomes" id="UP000299102">
    <property type="component" value="Unassembled WGS sequence"/>
</dbReference>
<evidence type="ECO:0000313" key="2">
    <source>
        <dbReference type="Proteomes" id="UP000299102"/>
    </source>
</evidence>
<protein>
    <submittedName>
        <fullName evidence="1">Uncharacterized protein</fullName>
    </submittedName>
</protein>
<organism evidence="1 2">
    <name type="scientific">Eumeta variegata</name>
    <name type="common">Bagworm moth</name>
    <name type="synonym">Eumeta japonica</name>
    <dbReference type="NCBI Taxonomy" id="151549"/>
    <lineage>
        <taxon>Eukaryota</taxon>
        <taxon>Metazoa</taxon>
        <taxon>Ecdysozoa</taxon>
        <taxon>Arthropoda</taxon>
        <taxon>Hexapoda</taxon>
        <taxon>Insecta</taxon>
        <taxon>Pterygota</taxon>
        <taxon>Neoptera</taxon>
        <taxon>Endopterygota</taxon>
        <taxon>Lepidoptera</taxon>
        <taxon>Glossata</taxon>
        <taxon>Ditrysia</taxon>
        <taxon>Tineoidea</taxon>
        <taxon>Psychidae</taxon>
        <taxon>Oiketicinae</taxon>
        <taxon>Eumeta</taxon>
    </lineage>
</organism>